<dbReference type="PANTHER" id="PTHR30603">
    <property type="entry name" value="RNA POLYMERASE SIGMA FACTOR RPO"/>
    <property type="match status" value="1"/>
</dbReference>
<dbReference type="PANTHER" id="PTHR30603:SF17">
    <property type="entry name" value="RNA POLYMERASE SIGMA-G FACTOR"/>
    <property type="match status" value="1"/>
</dbReference>
<dbReference type="InterPro" id="IPR050239">
    <property type="entry name" value="Sigma-70_RNA_pol_init_factors"/>
</dbReference>
<reference evidence="6 7" key="1">
    <citation type="submission" date="2023-11" db="EMBL/GenBank/DDBJ databases">
        <authorList>
            <person name="Cook R."/>
            <person name="Crisci M."/>
            <person name="Pye H."/>
            <person name="Adriaenssens E."/>
            <person name="Santini J."/>
        </authorList>
    </citation>
    <scope>NUCLEOTIDE SEQUENCE [LARGE SCALE GENOMIC DNA]</scope>
    <source>
        <strain evidence="6">Lak_Megaphage_RVC_AP3_GC26</strain>
    </source>
</reference>
<dbReference type="Gene3D" id="1.10.10.10">
    <property type="entry name" value="Winged helix-like DNA-binding domain superfamily/Winged helix DNA-binding domain"/>
    <property type="match status" value="2"/>
</dbReference>
<dbReference type="InterPro" id="IPR014284">
    <property type="entry name" value="RNA_pol_sigma-70_dom"/>
</dbReference>
<keyword evidence="2" id="KW-0731">Sigma factor</keyword>
<dbReference type="Gene3D" id="1.20.120.1810">
    <property type="match status" value="1"/>
</dbReference>
<protein>
    <submittedName>
        <fullName evidence="6">RNA polymerase sigma factor</fullName>
    </submittedName>
</protein>
<keyword evidence="7" id="KW-1185">Reference proteome</keyword>
<keyword evidence="4" id="KW-0804">Transcription</keyword>
<sequence length="338" mass="38576">MRVINKKKALYNSLMEGISRSLRNTINEDNNGMHMDLHDDFTITQDENTAKSFVAYLKAINKKQRLSQEDECKLADIIQHSPNKRQVEAAKNKLVSANLPFVVSVVNKYKNLNIPKEDLIQYGNIGLMKAAETYDPSTPEKNVKFVSYAIWHIRREIMMAVDEVGGHMAVPRNMGSIAREAARVKERLYNKNGYEPDIDDIYNVLVKKHPNLTYDSFVYTMKANARANSLDQSVGDDSDSKVTLGDMTSNNTFKDPDSSLNNADLERELEDNVKRILGKRDGEIVCAYYGINGRPEKNKWQVAEENGMTETRVNQILQSAIKKLKNDKETRMLLQYIM</sequence>
<name>A0ABZ0Z0Y2_9CAUD</name>
<dbReference type="PRINTS" id="PR00046">
    <property type="entry name" value="SIGMA70FCT"/>
</dbReference>
<evidence type="ECO:0000256" key="3">
    <source>
        <dbReference type="ARBA" id="ARBA00023125"/>
    </source>
</evidence>
<feature type="domain" description="RNA polymerase sigma-70" evidence="5">
    <location>
        <begin position="118"/>
        <end position="131"/>
    </location>
</feature>
<dbReference type="InterPro" id="IPR036388">
    <property type="entry name" value="WH-like_DNA-bd_sf"/>
</dbReference>
<dbReference type="InterPro" id="IPR007627">
    <property type="entry name" value="RNA_pol_sigma70_r2"/>
</dbReference>
<evidence type="ECO:0000313" key="6">
    <source>
        <dbReference type="EMBL" id="WQJ51247.1"/>
    </source>
</evidence>
<evidence type="ECO:0000256" key="4">
    <source>
        <dbReference type="ARBA" id="ARBA00023163"/>
    </source>
</evidence>
<keyword evidence="3" id="KW-0238">DNA-binding</keyword>
<dbReference type="PROSITE" id="PS00715">
    <property type="entry name" value="SIGMA70_1"/>
    <property type="match status" value="1"/>
</dbReference>
<organism evidence="6 7">
    <name type="scientific">phage Lak_Megaphage_RVC_AP3_GC26</name>
    <dbReference type="NCBI Taxonomy" id="3109225"/>
    <lineage>
        <taxon>Viruses</taxon>
        <taxon>Duplodnaviria</taxon>
        <taxon>Heunggongvirae</taxon>
        <taxon>Uroviricota</taxon>
        <taxon>Caudoviricetes</taxon>
        <taxon>Caudoviricetes code 15 clade</taxon>
    </lineage>
</organism>
<proteinExistence type="predicted"/>
<dbReference type="InterPro" id="IPR013324">
    <property type="entry name" value="RNA_pol_sigma_r3/r4-like"/>
</dbReference>
<dbReference type="EMBL" id="OR769219">
    <property type="protein sequence ID" value="WQJ51247.1"/>
    <property type="molecule type" value="Genomic_DNA"/>
</dbReference>
<dbReference type="SUPFAM" id="SSF88946">
    <property type="entry name" value="Sigma2 domain of RNA polymerase sigma factors"/>
    <property type="match status" value="1"/>
</dbReference>
<dbReference type="NCBIfam" id="TIGR02937">
    <property type="entry name" value="sigma70-ECF"/>
    <property type="match status" value="1"/>
</dbReference>
<evidence type="ECO:0000259" key="5">
    <source>
        <dbReference type="PROSITE" id="PS00715"/>
    </source>
</evidence>
<dbReference type="InterPro" id="IPR013325">
    <property type="entry name" value="RNA_pol_sigma_r2"/>
</dbReference>
<evidence type="ECO:0000256" key="1">
    <source>
        <dbReference type="ARBA" id="ARBA00023015"/>
    </source>
</evidence>
<keyword evidence="1" id="KW-0805">Transcription regulation</keyword>
<dbReference type="Proteomes" id="UP001348805">
    <property type="component" value="Segment"/>
</dbReference>
<dbReference type="Pfam" id="PF04542">
    <property type="entry name" value="Sigma70_r2"/>
    <property type="match status" value="1"/>
</dbReference>
<dbReference type="SUPFAM" id="SSF88659">
    <property type="entry name" value="Sigma3 and sigma4 domains of RNA polymerase sigma factors"/>
    <property type="match status" value="2"/>
</dbReference>
<accession>A0ABZ0Z0Y2</accession>
<dbReference type="InterPro" id="IPR000943">
    <property type="entry name" value="RNA_pol_sigma70"/>
</dbReference>
<evidence type="ECO:0000256" key="2">
    <source>
        <dbReference type="ARBA" id="ARBA00023082"/>
    </source>
</evidence>
<evidence type="ECO:0000313" key="7">
    <source>
        <dbReference type="Proteomes" id="UP001348805"/>
    </source>
</evidence>